<dbReference type="EMBL" id="BMAW01030792">
    <property type="protein sequence ID" value="GFU18141.1"/>
    <property type="molecule type" value="Genomic_DNA"/>
</dbReference>
<comment type="caution">
    <text evidence="1">The sequence shown here is derived from an EMBL/GenBank/DDBJ whole genome shotgun (WGS) entry which is preliminary data.</text>
</comment>
<evidence type="ECO:0000313" key="2">
    <source>
        <dbReference type="Proteomes" id="UP000887013"/>
    </source>
</evidence>
<keyword evidence="2" id="KW-1185">Reference proteome</keyword>
<dbReference type="Proteomes" id="UP000887013">
    <property type="component" value="Unassembled WGS sequence"/>
</dbReference>
<dbReference type="AlphaFoldDB" id="A0A8X6QES7"/>
<gene>
    <name evidence="1" type="ORF">NPIL_332201</name>
</gene>
<name>A0A8X6QES7_NEPPI</name>
<sequence>MRVFELIGGATAGEVNRSPFPSRNVGYHPVHLLCRPSPMSKLLDRNRWAFGEGNLRNSDVAMAMGRLLKLTRLS</sequence>
<protein>
    <submittedName>
        <fullName evidence="1">Uncharacterized protein</fullName>
    </submittedName>
</protein>
<proteinExistence type="predicted"/>
<evidence type="ECO:0000313" key="1">
    <source>
        <dbReference type="EMBL" id="GFU18141.1"/>
    </source>
</evidence>
<accession>A0A8X6QES7</accession>
<reference evidence="1" key="1">
    <citation type="submission" date="2020-08" db="EMBL/GenBank/DDBJ databases">
        <title>Multicomponent nature underlies the extraordinary mechanical properties of spider dragline silk.</title>
        <authorList>
            <person name="Kono N."/>
            <person name="Nakamura H."/>
            <person name="Mori M."/>
            <person name="Yoshida Y."/>
            <person name="Ohtoshi R."/>
            <person name="Malay A.D."/>
            <person name="Moran D.A.P."/>
            <person name="Tomita M."/>
            <person name="Numata K."/>
            <person name="Arakawa K."/>
        </authorList>
    </citation>
    <scope>NUCLEOTIDE SEQUENCE</scope>
</reference>
<organism evidence="1 2">
    <name type="scientific">Nephila pilipes</name>
    <name type="common">Giant wood spider</name>
    <name type="synonym">Nephila maculata</name>
    <dbReference type="NCBI Taxonomy" id="299642"/>
    <lineage>
        <taxon>Eukaryota</taxon>
        <taxon>Metazoa</taxon>
        <taxon>Ecdysozoa</taxon>
        <taxon>Arthropoda</taxon>
        <taxon>Chelicerata</taxon>
        <taxon>Arachnida</taxon>
        <taxon>Araneae</taxon>
        <taxon>Araneomorphae</taxon>
        <taxon>Entelegynae</taxon>
        <taxon>Araneoidea</taxon>
        <taxon>Nephilidae</taxon>
        <taxon>Nephila</taxon>
    </lineage>
</organism>